<evidence type="ECO:0000313" key="2">
    <source>
        <dbReference type="EMBL" id="MCY0094863.1"/>
    </source>
</evidence>
<accession>A0ABT3YGA1</accession>
<reference evidence="2" key="1">
    <citation type="submission" date="2022-10" db="EMBL/GenBank/DDBJ databases">
        <title>Hoeflea sp. J2-29, isolated from marine algae.</title>
        <authorList>
            <person name="Kristyanto S."/>
            <person name="Kim J.M."/>
            <person name="Jeon C.O."/>
        </authorList>
    </citation>
    <scope>NUCLEOTIDE SEQUENCE</scope>
    <source>
        <strain evidence="2">J2-29</strain>
    </source>
</reference>
<dbReference type="EMBL" id="JAOVZQ010000001">
    <property type="protein sequence ID" value="MCY0094863.1"/>
    <property type="molecule type" value="Genomic_DNA"/>
</dbReference>
<feature type="transmembrane region" description="Helical" evidence="1">
    <location>
        <begin position="24"/>
        <end position="43"/>
    </location>
</feature>
<keyword evidence="1" id="KW-0812">Transmembrane</keyword>
<protein>
    <submittedName>
        <fullName evidence="2">Uncharacterized protein</fullName>
    </submittedName>
</protein>
<dbReference type="InterPro" id="IPR036927">
    <property type="entry name" value="Cyt_c_oxase-like_su1_sf"/>
</dbReference>
<keyword evidence="1" id="KW-1133">Transmembrane helix</keyword>
<comment type="caution">
    <text evidence="2">The sequence shown here is derived from an EMBL/GenBank/DDBJ whole genome shotgun (WGS) entry which is preliminary data.</text>
</comment>
<keyword evidence="3" id="KW-1185">Reference proteome</keyword>
<gene>
    <name evidence="2" type="ORF">OEG82_12630</name>
</gene>
<feature type="transmembrane region" description="Helical" evidence="1">
    <location>
        <begin position="55"/>
        <end position="75"/>
    </location>
</feature>
<evidence type="ECO:0000313" key="3">
    <source>
        <dbReference type="Proteomes" id="UP001081283"/>
    </source>
</evidence>
<organism evidence="2 3">
    <name type="scientific">Hoeflea ulvae</name>
    <dbReference type="NCBI Taxonomy" id="2983764"/>
    <lineage>
        <taxon>Bacteria</taxon>
        <taxon>Pseudomonadati</taxon>
        <taxon>Pseudomonadota</taxon>
        <taxon>Alphaproteobacteria</taxon>
        <taxon>Hyphomicrobiales</taxon>
        <taxon>Rhizobiaceae</taxon>
        <taxon>Hoeflea</taxon>
    </lineage>
</organism>
<dbReference type="RefSeq" id="WP_267612779.1">
    <property type="nucleotide sequence ID" value="NZ_JAOVZQ010000001.1"/>
</dbReference>
<name>A0ABT3YGA1_9HYPH</name>
<dbReference type="Proteomes" id="UP001081283">
    <property type="component" value="Unassembled WGS sequence"/>
</dbReference>
<keyword evidence="1" id="KW-0472">Membrane</keyword>
<feature type="transmembrane region" description="Helical" evidence="1">
    <location>
        <begin position="81"/>
        <end position="102"/>
    </location>
</feature>
<evidence type="ECO:0000256" key="1">
    <source>
        <dbReference type="SAM" id="Phobius"/>
    </source>
</evidence>
<dbReference type="SUPFAM" id="SSF81442">
    <property type="entry name" value="Cytochrome c oxidase subunit I-like"/>
    <property type="match status" value="1"/>
</dbReference>
<sequence length="110" mass="11219">MTLGMIWGIEMAISGDHMLAPAHAHLNLVGWATLALFGLYYTLTPSAGATLLAKIHLGLAIAGVVVMVPGIAIVLKGGGEAVAATGSMLTAASMLVFLYTVFKNGLGRPA</sequence>
<dbReference type="Gene3D" id="1.20.210.10">
    <property type="entry name" value="Cytochrome c oxidase-like, subunit I domain"/>
    <property type="match status" value="1"/>
</dbReference>
<proteinExistence type="predicted"/>